<dbReference type="InterPro" id="IPR005106">
    <property type="entry name" value="Asp/hSer_DH_NAD-bd"/>
</dbReference>
<dbReference type="GO" id="GO:0016491">
    <property type="term" value="F:oxidoreductase activity"/>
    <property type="evidence" value="ECO:0007669"/>
    <property type="project" value="InterPro"/>
</dbReference>
<dbReference type="Gene3D" id="3.30.360.10">
    <property type="entry name" value="Dihydrodipicolinate Reductase, domain 2"/>
    <property type="match status" value="1"/>
</dbReference>
<dbReference type="SUPFAM" id="SSF55347">
    <property type="entry name" value="Glyceraldehyde-3-phosphate dehydrogenase-like, C-terminal domain"/>
    <property type="match status" value="1"/>
</dbReference>
<comment type="caution">
    <text evidence="3">The sequence shown here is derived from an EMBL/GenBank/DDBJ whole genome shotgun (WGS) entry which is preliminary data.</text>
</comment>
<dbReference type="PANTHER" id="PTHR31873">
    <property type="entry name" value="L-ASPARTATE DEHYDROGENASE-RELATED"/>
    <property type="match status" value="1"/>
</dbReference>
<feature type="domain" description="Aspartate/homoserine dehydrogenase NAD-binding" evidence="1">
    <location>
        <begin position="370"/>
        <end position="448"/>
    </location>
</feature>
<dbReference type="InterPro" id="IPR029063">
    <property type="entry name" value="SAM-dependent_MTases_sf"/>
</dbReference>
<dbReference type="AlphaFoldDB" id="A0A6V7V0M0"/>
<protein>
    <submittedName>
        <fullName evidence="3">Uncharacterized protein</fullName>
    </submittedName>
</protein>
<evidence type="ECO:0000313" key="4">
    <source>
        <dbReference type="Proteomes" id="UP000580250"/>
    </source>
</evidence>
<evidence type="ECO:0000259" key="1">
    <source>
        <dbReference type="Pfam" id="PF03447"/>
    </source>
</evidence>
<dbReference type="InterPro" id="IPR036291">
    <property type="entry name" value="NAD(P)-bd_dom_sf"/>
</dbReference>
<evidence type="ECO:0000259" key="2">
    <source>
        <dbReference type="Pfam" id="PF08241"/>
    </source>
</evidence>
<dbReference type="OrthoDB" id="4310724at2759"/>
<dbReference type="PANTHER" id="PTHR31873:SF6">
    <property type="entry name" value="ASPARTATE DEHYDROGENASE DOMAIN-CONTAINING PROTEIN"/>
    <property type="match status" value="1"/>
</dbReference>
<name>A0A6V7V0M0_MELEN</name>
<dbReference type="Gene3D" id="3.40.50.720">
    <property type="entry name" value="NAD(P)-binding Rossmann-like Domain"/>
    <property type="match status" value="1"/>
</dbReference>
<dbReference type="CDD" id="cd02440">
    <property type="entry name" value="AdoMet_MTases"/>
    <property type="match status" value="1"/>
</dbReference>
<sequence length="613" mass="69547">MSINYQLLKILLNFRQNDLTSFTEIHFHLYADAKQNGDYGPCIAHYYSIMSKLIEKYFCKSFHFVPPLPSQNQQTFNLFETNNFIKTTKYSGNSISNSLKELHLLIGECLQLNNKTKCLDIGCGIGNVDIGNKIFKKLGINKKCQLLQANCSKNIPLSKNSQDAAYAIYSLKYLPKLEIIFSELDRVLKPEGLLLVYDLLKTDKYNEDNVEHRKLLSELEMSCGMPPLHSRNEIIKEANNANFVLIKAIDLDKKVGKPFYYCFSHSKIFMWMIRSSLIEQLINLAQFLHVLPSGFNNFYKIFLSGTIDKIVRAGKLGILSENPSEEEEIFTNSFKSQQQKQNNQKRIGIIGFGRLGQFLKIELSKSPEFLLQKIWNRTEDSNEGVLPLSELNEENLKDIDLIIEVSHPDIIHNYANTILKHADLFIGSVTALAVEKTYNEIKAATRRQEDNHSVFIPSGALWGSRDIQKMADFGVLKTLSITTMLHPNALQLAELSSDSSSELKVLHSFCEECKKTNSPKVLYDGNNSMASASIAAHTLGLDHTRAKLIVDPELRNWQIIEYEATGENGFRTLLRRENPSQPSIGETTGETTYFSFLSSVKETLQLPRGLNIC</sequence>
<dbReference type="GO" id="GO:0050661">
    <property type="term" value="F:NADP binding"/>
    <property type="evidence" value="ECO:0007669"/>
    <property type="project" value="InterPro"/>
</dbReference>
<dbReference type="Pfam" id="PF08241">
    <property type="entry name" value="Methyltransf_11"/>
    <property type="match status" value="1"/>
</dbReference>
<dbReference type="GO" id="GO:0008757">
    <property type="term" value="F:S-adenosylmethionine-dependent methyltransferase activity"/>
    <property type="evidence" value="ECO:0007669"/>
    <property type="project" value="InterPro"/>
</dbReference>
<dbReference type="Pfam" id="PF03447">
    <property type="entry name" value="NAD_binding_3"/>
    <property type="match status" value="1"/>
</dbReference>
<reference evidence="3 4" key="1">
    <citation type="submission" date="2020-08" db="EMBL/GenBank/DDBJ databases">
        <authorList>
            <person name="Koutsovoulos G."/>
            <person name="Danchin GJ E."/>
        </authorList>
    </citation>
    <scope>NUCLEOTIDE SEQUENCE [LARGE SCALE GENOMIC DNA]</scope>
</reference>
<proteinExistence type="predicted"/>
<dbReference type="Proteomes" id="UP000580250">
    <property type="component" value="Unassembled WGS sequence"/>
</dbReference>
<dbReference type="InterPro" id="IPR013216">
    <property type="entry name" value="Methyltransf_11"/>
</dbReference>
<evidence type="ECO:0000313" key="3">
    <source>
        <dbReference type="EMBL" id="CAD2168440.1"/>
    </source>
</evidence>
<dbReference type="SUPFAM" id="SSF53335">
    <property type="entry name" value="S-adenosyl-L-methionine-dependent methyltransferases"/>
    <property type="match status" value="1"/>
</dbReference>
<feature type="domain" description="Methyltransferase type 11" evidence="2">
    <location>
        <begin position="139"/>
        <end position="195"/>
    </location>
</feature>
<dbReference type="Gene3D" id="3.40.50.150">
    <property type="entry name" value="Vaccinia Virus protein VP39"/>
    <property type="match status" value="1"/>
</dbReference>
<dbReference type="EMBL" id="CAJEWN010000141">
    <property type="protein sequence ID" value="CAD2168440.1"/>
    <property type="molecule type" value="Genomic_DNA"/>
</dbReference>
<organism evidence="3 4">
    <name type="scientific">Meloidogyne enterolobii</name>
    <name type="common">Root-knot nematode worm</name>
    <name type="synonym">Meloidogyne mayaguensis</name>
    <dbReference type="NCBI Taxonomy" id="390850"/>
    <lineage>
        <taxon>Eukaryota</taxon>
        <taxon>Metazoa</taxon>
        <taxon>Ecdysozoa</taxon>
        <taxon>Nematoda</taxon>
        <taxon>Chromadorea</taxon>
        <taxon>Rhabditida</taxon>
        <taxon>Tylenchina</taxon>
        <taxon>Tylenchomorpha</taxon>
        <taxon>Tylenchoidea</taxon>
        <taxon>Meloidogynidae</taxon>
        <taxon>Meloidogyninae</taxon>
        <taxon>Meloidogyne</taxon>
    </lineage>
</organism>
<accession>A0A6V7V0M0</accession>
<dbReference type="SUPFAM" id="SSF51735">
    <property type="entry name" value="NAD(P)-binding Rossmann-fold domains"/>
    <property type="match status" value="1"/>
</dbReference>
<gene>
    <name evidence="3" type="ORF">MENT_LOCUS19809</name>
</gene>